<dbReference type="InterPro" id="IPR008921">
    <property type="entry name" value="DNA_pol3_clamp-load_cplx_C"/>
</dbReference>
<dbReference type="Gene3D" id="1.10.8.60">
    <property type="match status" value="1"/>
</dbReference>
<feature type="domain" description="DNA polymerase III subunit delta C-terminal" evidence="11">
    <location>
        <begin position="215"/>
        <end position="327"/>
    </location>
</feature>
<dbReference type="CDD" id="cd18138">
    <property type="entry name" value="HLD_clamp_pol_III_delta"/>
    <property type="match status" value="1"/>
</dbReference>
<dbReference type="PANTHER" id="PTHR34388:SF1">
    <property type="entry name" value="DNA POLYMERASE III SUBUNIT DELTA"/>
    <property type="match status" value="1"/>
</dbReference>
<dbReference type="Pfam" id="PF14840">
    <property type="entry name" value="DNA_pol3_delt_C"/>
    <property type="match status" value="1"/>
</dbReference>
<accession>A0A918K071</accession>
<keyword evidence="3" id="KW-0808">Transferase</keyword>
<evidence type="ECO:0000313" key="12">
    <source>
        <dbReference type="EMBL" id="GGX41178.1"/>
    </source>
</evidence>
<dbReference type="GO" id="GO:0006261">
    <property type="term" value="P:DNA-templated DNA replication"/>
    <property type="evidence" value="ECO:0007669"/>
    <property type="project" value="TreeGrafter"/>
</dbReference>
<dbReference type="GO" id="GO:0009360">
    <property type="term" value="C:DNA polymerase III complex"/>
    <property type="evidence" value="ECO:0007669"/>
    <property type="project" value="UniProtKB-UniRule"/>
</dbReference>
<evidence type="ECO:0000256" key="4">
    <source>
        <dbReference type="ARBA" id="ARBA00022695"/>
    </source>
</evidence>
<dbReference type="EC" id="2.7.7.7" evidence="1 9"/>
<dbReference type="Pfam" id="PF06144">
    <property type="entry name" value="DNA_pol3_delta"/>
    <property type="match status" value="1"/>
</dbReference>
<evidence type="ECO:0000256" key="9">
    <source>
        <dbReference type="NCBIfam" id="TIGR01128"/>
    </source>
</evidence>
<evidence type="ECO:0000313" key="13">
    <source>
        <dbReference type="Proteomes" id="UP000626148"/>
    </source>
</evidence>
<evidence type="ECO:0000256" key="8">
    <source>
        <dbReference type="ARBA" id="ARBA00049244"/>
    </source>
</evidence>
<feature type="domain" description="DNA polymerase III delta N-terminal" evidence="10">
    <location>
        <begin position="22"/>
        <end position="126"/>
    </location>
</feature>
<dbReference type="InterPro" id="IPR032780">
    <property type="entry name" value="DNA_pol3_delt_C"/>
</dbReference>
<keyword evidence="13" id="KW-1185">Reference proteome</keyword>
<dbReference type="AlphaFoldDB" id="A0A918K071"/>
<dbReference type="GO" id="GO:0003887">
    <property type="term" value="F:DNA-directed DNA polymerase activity"/>
    <property type="evidence" value="ECO:0007669"/>
    <property type="project" value="UniProtKB-UniRule"/>
</dbReference>
<dbReference type="InterPro" id="IPR027417">
    <property type="entry name" value="P-loop_NTPase"/>
</dbReference>
<keyword evidence="6" id="KW-0239">DNA-directed DNA polymerase</keyword>
<sequence>MKLSLQQLDKQLSQGLPSIIWISGDEPLLVLEAADRVRAAARNAGISERQVFHADNQFDWNQLTDANQSMSLFGDREILELRLPGKLNDEGRKTLVAYAESANPDNLLMIVSDRIEAAQSKAKWFGKVTDAGWWVPVWPIERHQLPAWLRQRLQQQGLTIDDDALALLADRVDGNLLAARQEIDKLLLMNEGDNTAISLDTVIQSVADSARFDIFDLSDAFLSGDLARSQRVLSGLAAEGIEAPIVLWVLARELRHLVQLSEAQAQGQILAGVFKRLRIFDKRQGPYQTALRRAPGAHWQRCLIRCGEIDATIKGRREGNPWHKLSVLVSEVAQPGLVPAEF</sequence>
<evidence type="ECO:0000259" key="10">
    <source>
        <dbReference type="Pfam" id="PF06144"/>
    </source>
</evidence>
<protein>
    <recommendedName>
        <fullName evidence="2 9">DNA polymerase III subunit delta</fullName>
        <ecNumber evidence="1 9">2.7.7.7</ecNumber>
    </recommendedName>
</protein>
<dbReference type="PANTHER" id="PTHR34388">
    <property type="entry name" value="DNA POLYMERASE III SUBUNIT DELTA"/>
    <property type="match status" value="1"/>
</dbReference>
<dbReference type="RefSeq" id="WP_189606901.1">
    <property type="nucleotide sequence ID" value="NZ_BMXR01000001.1"/>
</dbReference>
<evidence type="ECO:0000256" key="5">
    <source>
        <dbReference type="ARBA" id="ARBA00022705"/>
    </source>
</evidence>
<dbReference type="NCBIfam" id="TIGR01128">
    <property type="entry name" value="holA"/>
    <property type="match status" value="1"/>
</dbReference>
<dbReference type="EMBL" id="BMXR01000001">
    <property type="protein sequence ID" value="GGX41178.1"/>
    <property type="molecule type" value="Genomic_DNA"/>
</dbReference>
<comment type="catalytic activity">
    <reaction evidence="8">
        <text>DNA(n) + a 2'-deoxyribonucleoside 5'-triphosphate = DNA(n+1) + diphosphate</text>
        <dbReference type="Rhea" id="RHEA:22508"/>
        <dbReference type="Rhea" id="RHEA-COMP:17339"/>
        <dbReference type="Rhea" id="RHEA-COMP:17340"/>
        <dbReference type="ChEBI" id="CHEBI:33019"/>
        <dbReference type="ChEBI" id="CHEBI:61560"/>
        <dbReference type="ChEBI" id="CHEBI:173112"/>
        <dbReference type="EC" id="2.7.7.7"/>
    </reaction>
</comment>
<organism evidence="12 13">
    <name type="scientific">Saccharospirillum salsuginis</name>
    <dbReference type="NCBI Taxonomy" id="418750"/>
    <lineage>
        <taxon>Bacteria</taxon>
        <taxon>Pseudomonadati</taxon>
        <taxon>Pseudomonadota</taxon>
        <taxon>Gammaproteobacteria</taxon>
        <taxon>Oceanospirillales</taxon>
        <taxon>Saccharospirillaceae</taxon>
        <taxon>Saccharospirillum</taxon>
    </lineage>
</organism>
<evidence type="ECO:0000256" key="6">
    <source>
        <dbReference type="ARBA" id="ARBA00022932"/>
    </source>
</evidence>
<comment type="similarity">
    <text evidence="7">Belongs to the DNA polymerase HolA subunit family.</text>
</comment>
<evidence type="ECO:0000256" key="1">
    <source>
        <dbReference type="ARBA" id="ARBA00012417"/>
    </source>
</evidence>
<proteinExistence type="inferred from homology"/>
<dbReference type="GO" id="GO:0003677">
    <property type="term" value="F:DNA binding"/>
    <property type="evidence" value="ECO:0007669"/>
    <property type="project" value="InterPro"/>
</dbReference>
<dbReference type="InterPro" id="IPR010372">
    <property type="entry name" value="DNA_pol3_delta_N"/>
</dbReference>
<evidence type="ECO:0000259" key="11">
    <source>
        <dbReference type="Pfam" id="PF14840"/>
    </source>
</evidence>
<name>A0A918K071_9GAMM</name>
<dbReference type="Proteomes" id="UP000626148">
    <property type="component" value="Unassembled WGS sequence"/>
</dbReference>
<reference evidence="12" key="1">
    <citation type="journal article" date="2014" name="Int. J. Syst. Evol. Microbiol.">
        <title>Complete genome sequence of Corynebacterium casei LMG S-19264T (=DSM 44701T), isolated from a smear-ripened cheese.</title>
        <authorList>
            <consortium name="US DOE Joint Genome Institute (JGI-PGF)"/>
            <person name="Walter F."/>
            <person name="Albersmeier A."/>
            <person name="Kalinowski J."/>
            <person name="Ruckert C."/>
        </authorList>
    </citation>
    <scope>NUCLEOTIDE SEQUENCE</scope>
    <source>
        <strain evidence="12">KCTC 22169</strain>
    </source>
</reference>
<dbReference type="SUPFAM" id="SSF52540">
    <property type="entry name" value="P-loop containing nucleoside triphosphate hydrolases"/>
    <property type="match status" value="1"/>
</dbReference>
<keyword evidence="4" id="KW-0548">Nucleotidyltransferase</keyword>
<dbReference type="Gene3D" id="3.40.50.300">
    <property type="entry name" value="P-loop containing nucleotide triphosphate hydrolases"/>
    <property type="match status" value="1"/>
</dbReference>
<dbReference type="InterPro" id="IPR005790">
    <property type="entry name" value="DNA_polIII_delta"/>
</dbReference>
<reference evidence="12" key="2">
    <citation type="submission" date="2020-09" db="EMBL/GenBank/DDBJ databases">
        <authorList>
            <person name="Sun Q."/>
            <person name="Kim S."/>
        </authorList>
    </citation>
    <scope>NUCLEOTIDE SEQUENCE</scope>
    <source>
        <strain evidence="12">KCTC 22169</strain>
    </source>
</reference>
<evidence type="ECO:0000256" key="3">
    <source>
        <dbReference type="ARBA" id="ARBA00022679"/>
    </source>
</evidence>
<dbReference type="Gene3D" id="1.20.272.10">
    <property type="match status" value="1"/>
</dbReference>
<comment type="caution">
    <text evidence="12">The sequence shown here is derived from an EMBL/GenBank/DDBJ whole genome shotgun (WGS) entry which is preliminary data.</text>
</comment>
<evidence type="ECO:0000256" key="7">
    <source>
        <dbReference type="ARBA" id="ARBA00034754"/>
    </source>
</evidence>
<keyword evidence="5" id="KW-0235">DNA replication</keyword>
<gene>
    <name evidence="12" type="primary">holA</name>
    <name evidence="12" type="ORF">GCM10007392_05040</name>
</gene>
<dbReference type="SUPFAM" id="SSF48019">
    <property type="entry name" value="post-AAA+ oligomerization domain-like"/>
    <property type="match status" value="1"/>
</dbReference>
<evidence type="ECO:0000256" key="2">
    <source>
        <dbReference type="ARBA" id="ARBA00017703"/>
    </source>
</evidence>